<accession>T0RLG8</accession>
<dbReference type="EMBL" id="JH767173">
    <property type="protein sequence ID" value="EQC30822.1"/>
    <property type="molecule type" value="Genomic_DNA"/>
</dbReference>
<reference evidence="2 3" key="1">
    <citation type="submission" date="2012-04" db="EMBL/GenBank/DDBJ databases">
        <title>The Genome Sequence of Saprolegnia declina VS20.</title>
        <authorList>
            <consortium name="The Broad Institute Genome Sequencing Platform"/>
            <person name="Russ C."/>
            <person name="Nusbaum C."/>
            <person name="Tyler B."/>
            <person name="van West P."/>
            <person name="Dieguez-Uribeondo J."/>
            <person name="de Bruijn I."/>
            <person name="Tripathy S."/>
            <person name="Jiang R."/>
            <person name="Young S.K."/>
            <person name="Zeng Q."/>
            <person name="Gargeya S."/>
            <person name="Fitzgerald M."/>
            <person name="Haas B."/>
            <person name="Abouelleil A."/>
            <person name="Alvarado L."/>
            <person name="Arachchi H.M."/>
            <person name="Berlin A."/>
            <person name="Chapman S.B."/>
            <person name="Goldberg J."/>
            <person name="Griggs A."/>
            <person name="Gujja S."/>
            <person name="Hansen M."/>
            <person name="Howarth C."/>
            <person name="Imamovic A."/>
            <person name="Larimer J."/>
            <person name="McCowen C."/>
            <person name="Montmayeur A."/>
            <person name="Murphy C."/>
            <person name="Neiman D."/>
            <person name="Pearson M."/>
            <person name="Priest M."/>
            <person name="Roberts A."/>
            <person name="Saif S."/>
            <person name="Shea T."/>
            <person name="Sisk P."/>
            <person name="Sykes S."/>
            <person name="Wortman J."/>
            <person name="Nusbaum C."/>
            <person name="Birren B."/>
        </authorList>
    </citation>
    <scope>NUCLEOTIDE SEQUENCE [LARGE SCALE GENOMIC DNA]</scope>
    <source>
        <strain evidence="2 3">VS20</strain>
    </source>
</reference>
<protein>
    <submittedName>
        <fullName evidence="2">Uncharacterized protein</fullName>
    </submittedName>
</protein>
<dbReference type="VEuPathDB" id="FungiDB:SDRG_11582"/>
<keyword evidence="1" id="KW-0812">Transmembrane</keyword>
<dbReference type="RefSeq" id="XP_008615846.1">
    <property type="nucleotide sequence ID" value="XM_008617624.1"/>
</dbReference>
<sequence length="264" mass="27990">MIHLWFVYKLNFQLNRPKQNLARWSHFPISRPMRKSIASCLLLLVALLATVCAQTPAPALSQPIDQCLQCQTYGQCALAYKNTPGQFCGKWVSAAGVLPCCCPANSACAMPKDSKACLCKEMPPPKKATPFWVWILVAIGVILIGVGIYFCFCRPSADDEVVFVETQQPVYVQQPQPVVYQQQQYGQQPVVYQQQPMYVQHTVVHDNDGGMGVGAGVAIGAAAGLVGGLALGAALDSGAHGGGGGGYGGGYGGGDDEGTFGGDF</sequence>
<keyword evidence="1" id="KW-1133">Transmembrane helix</keyword>
<feature type="transmembrane region" description="Helical" evidence="1">
    <location>
        <begin position="131"/>
        <end position="152"/>
    </location>
</feature>
<keyword evidence="1" id="KW-0472">Membrane</keyword>
<dbReference type="eggNOG" id="ENOG502SVFU">
    <property type="taxonomic scope" value="Eukaryota"/>
</dbReference>
<dbReference type="AlphaFoldDB" id="T0RLG8"/>
<evidence type="ECO:0000313" key="3">
    <source>
        <dbReference type="Proteomes" id="UP000030762"/>
    </source>
</evidence>
<keyword evidence="3" id="KW-1185">Reference proteome</keyword>
<dbReference type="STRING" id="1156394.T0RLG8"/>
<dbReference type="Proteomes" id="UP000030762">
    <property type="component" value="Unassembled WGS sequence"/>
</dbReference>
<evidence type="ECO:0000313" key="2">
    <source>
        <dbReference type="EMBL" id="EQC30822.1"/>
    </source>
</evidence>
<evidence type="ECO:0000256" key="1">
    <source>
        <dbReference type="SAM" id="Phobius"/>
    </source>
</evidence>
<dbReference type="InParanoid" id="T0RLG8"/>
<dbReference type="OrthoDB" id="120842at2759"/>
<name>T0RLG8_SAPDV</name>
<dbReference type="GeneID" id="19952309"/>
<organism evidence="2 3">
    <name type="scientific">Saprolegnia diclina (strain VS20)</name>
    <dbReference type="NCBI Taxonomy" id="1156394"/>
    <lineage>
        <taxon>Eukaryota</taxon>
        <taxon>Sar</taxon>
        <taxon>Stramenopiles</taxon>
        <taxon>Oomycota</taxon>
        <taxon>Saprolegniomycetes</taxon>
        <taxon>Saprolegniales</taxon>
        <taxon>Saprolegniaceae</taxon>
        <taxon>Saprolegnia</taxon>
    </lineage>
</organism>
<gene>
    <name evidence="2" type="ORF">SDRG_11582</name>
</gene>
<dbReference type="OMA" id="CSHAYLD"/>
<proteinExistence type="predicted"/>